<feature type="region of interest" description="Disordered" evidence="2">
    <location>
        <begin position="1"/>
        <end position="32"/>
    </location>
</feature>
<dbReference type="Gene3D" id="1.10.10.60">
    <property type="entry name" value="Homeodomain-like"/>
    <property type="match status" value="1"/>
</dbReference>
<evidence type="ECO:0000313" key="4">
    <source>
        <dbReference type="EMBL" id="OMO81993.1"/>
    </source>
</evidence>
<feature type="compositionally biased region" description="Low complexity" evidence="2">
    <location>
        <begin position="250"/>
        <end position="261"/>
    </location>
</feature>
<evidence type="ECO:0000256" key="1">
    <source>
        <dbReference type="SAM" id="Coils"/>
    </source>
</evidence>
<feature type="coiled-coil region" evidence="1">
    <location>
        <begin position="413"/>
        <end position="440"/>
    </location>
</feature>
<dbReference type="PANTHER" id="PTHR46327:SF2">
    <property type="entry name" value="SEQUENCE-SPECIFIC DNA BINDING TRANSCRIPTION FACTOR"/>
    <property type="match status" value="1"/>
</dbReference>
<proteinExistence type="predicted"/>
<accession>A0A1R3IHE9</accession>
<dbReference type="Pfam" id="PF13837">
    <property type="entry name" value="Myb_DNA-bind_4"/>
    <property type="match status" value="1"/>
</dbReference>
<dbReference type="Gramene" id="OMO81993">
    <property type="protein sequence ID" value="OMO81993"/>
    <property type="gene ID" value="CCACVL1_12119"/>
</dbReference>
<evidence type="ECO:0000259" key="3">
    <source>
        <dbReference type="Pfam" id="PF13837"/>
    </source>
</evidence>
<dbReference type="PANTHER" id="PTHR46327">
    <property type="entry name" value="F16F4.11 PROTEIN-RELATED"/>
    <property type="match status" value="1"/>
</dbReference>
<comment type="caution">
    <text evidence="4">The sequence shown here is derived from an EMBL/GenBank/DDBJ whole genome shotgun (WGS) entry which is preliminary data.</text>
</comment>
<feature type="region of interest" description="Disordered" evidence="2">
    <location>
        <begin position="279"/>
        <end position="350"/>
    </location>
</feature>
<dbReference type="Proteomes" id="UP000188268">
    <property type="component" value="Unassembled WGS sequence"/>
</dbReference>
<gene>
    <name evidence="4" type="ORF">CCACVL1_12119</name>
</gene>
<keyword evidence="5" id="KW-1185">Reference proteome</keyword>
<evidence type="ECO:0000256" key="2">
    <source>
        <dbReference type="SAM" id="MobiDB-lite"/>
    </source>
</evidence>
<sequence length="470" mass="53434">MLGLEMPLHPQQSQNPQTAAQNPHHLHQNHPPQMVAYSSHHETEHSQHQPQSVKQGFTFAASKTKQLSPLSDEDEHGFTPDDNSADAKRKISPWQRMKWTDSMVRLLIMAVYYIGDEAGTEVNDPTGKKKAGGLLQKKGKWKSVSRAMMEKGFYVSPQQCEDKFNDLNKRYKRVNDILGRGTACRVVENQSLLDTMDLSPKMKEEVRKLLNSKHLFFREMCAYHNSCGHGTTAGAGGANHSPEVATETSQIQHQQAQHQQQCLHSSDNAQIAGNSGRIEAEGSKLGKVGSDDEDDDEDDDSDDDEDEDDEEGMDGHTRGQNGHGHGHEDDEDDEKSSRKRPRKGGLGMASSPLMQQLNSEVVNVIQDGSKTAWEKKQWMKMRLLQLEEQQVSYQYQAFELEKQRLKWVKFSSKKERDMERAKLENERRRLENERMVLLVRQKELELVDQHHHQAQQHSSNKRGDPSSITG</sequence>
<feature type="domain" description="Myb/SANT-like DNA-binding" evidence="3">
    <location>
        <begin position="96"/>
        <end position="188"/>
    </location>
</feature>
<reference evidence="4 5" key="1">
    <citation type="submission" date="2013-09" db="EMBL/GenBank/DDBJ databases">
        <title>Corchorus capsularis genome sequencing.</title>
        <authorList>
            <person name="Alam M."/>
            <person name="Haque M.S."/>
            <person name="Islam M.S."/>
            <person name="Emdad E.M."/>
            <person name="Islam M.M."/>
            <person name="Ahmed B."/>
            <person name="Halim A."/>
            <person name="Hossen Q.M.M."/>
            <person name="Hossain M.Z."/>
            <person name="Ahmed R."/>
            <person name="Khan M.M."/>
            <person name="Islam R."/>
            <person name="Rashid M.M."/>
            <person name="Khan S.A."/>
            <person name="Rahman M.S."/>
            <person name="Alam M."/>
        </authorList>
    </citation>
    <scope>NUCLEOTIDE SEQUENCE [LARGE SCALE GENOMIC DNA]</scope>
    <source>
        <strain evidence="5">cv. CVL-1</strain>
        <tissue evidence="4">Whole seedling</tissue>
    </source>
</reference>
<feature type="compositionally biased region" description="Acidic residues" evidence="2">
    <location>
        <begin position="291"/>
        <end position="312"/>
    </location>
</feature>
<feature type="region of interest" description="Disordered" evidence="2">
    <location>
        <begin position="65"/>
        <end position="90"/>
    </location>
</feature>
<protein>
    <recommendedName>
        <fullName evidence="3">Myb/SANT-like DNA-binding domain-containing protein</fullName>
    </recommendedName>
</protein>
<feature type="region of interest" description="Disordered" evidence="2">
    <location>
        <begin position="234"/>
        <end position="264"/>
    </location>
</feature>
<dbReference type="STRING" id="210143.A0A1R3IHE9"/>
<feature type="region of interest" description="Disordered" evidence="2">
    <location>
        <begin position="447"/>
        <end position="470"/>
    </location>
</feature>
<dbReference type="AlphaFoldDB" id="A0A1R3IHE9"/>
<dbReference type="InterPro" id="IPR044822">
    <property type="entry name" value="Myb_DNA-bind_4"/>
</dbReference>
<keyword evidence="1" id="KW-0175">Coiled coil</keyword>
<organism evidence="4 5">
    <name type="scientific">Corchorus capsularis</name>
    <name type="common">Jute</name>
    <dbReference type="NCBI Taxonomy" id="210143"/>
    <lineage>
        <taxon>Eukaryota</taxon>
        <taxon>Viridiplantae</taxon>
        <taxon>Streptophyta</taxon>
        <taxon>Embryophyta</taxon>
        <taxon>Tracheophyta</taxon>
        <taxon>Spermatophyta</taxon>
        <taxon>Magnoliopsida</taxon>
        <taxon>eudicotyledons</taxon>
        <taxon>Gunneridae</taxon>
        <taxon>Pentapetalae</taxon>
        <taxon>rosids</taxon>
        <taxon>malvids</taxon>
        <taxon>Malvales</taxon>
        <taxon>Malvaceae</taxon>
        <taxon>Grewioideae</taxon>
        <taxon>Apeibeae</taxon>
        <taxon>Corchorus</taxon>
    </lineage>
</organism>
<evidence type="ECO:0000313" key="5">
    <source>
        <dbReference type="Proteomes" id="UP000188268"/>
    </source>
</evidence>
<name>A0A1R3IHE9_COCAP</name>
<dbReference type="OMA" id="HEVRAYH"/>
<dbReference type="EMBL" id="AWWV01010059">
    <property type="protein sequence ID" value="OMO81993.1"/>
    <property type="molecule type" value="Genomic_DNA"/>
</dbReference>
<dbReference type="OrthoDB" id="1727874at2759"/>
<feature type="compositionally biased region" description="Polar residues" evidence="2">
    <location>
        <begin position="10"/>
        <end position="20"/>
    </location>
</feature>